<sequence>MSLGYVLVNLIVGEHSLSDEVSRFLGGEEVTIEASERPFDVAKAHLDETLIFTELSMDETPITTKPHGVKIPHWEDIKDDGVGHAEPNQGKVMPKSTLNVIVLGESKGEAVEGMTPAASEGSSQHRSCELNHCGEDKREVLEVEEVIIKPEVAPECMEEGPKLVYMIYRMHLCFRLGSCIVYVLTCQMLYSLENLCTFHENYFLHLYDSLS</sequence>
<accession>A0A7J0GD32</accession>
<name>A0A7J0GD32_9ERIC</name>
<evidence type="ECO:0000313" key="1">
    <source>
        <dbReference type="EMBL" id="GFZ08679.1"/>
    </source>
</evidence>
<protein>
    <submittedName>
        <fullName evidence="1">Uncharacterized protein</fullName>
    </submittedName>
</protein>
<reference evidence="1 2" key="1">
    <citation type="submission" date="2019-07" db="EMBL/GenBank/DDBJ databases">
        <title>De Novo Assembly of kiwifruit Actinidia rufa.</title>
        <authorList>
            <person name="Sugita-Konishi S."/>
            <person name="Sato K."/>
            <person name="Mori E."/>
            <person name="Abe Y."/>
            <person name="Kisaki G."/>
            <person name="Hamano K."/>
            <person name="Suezawa K."/>
            <person name="Otani M."/>
            <person name="Fukuda T."/>
            <person name="Manabe T."/>
            <person name="Gomi K."/>
            <person name="Tabuchi M."/>
            <person name="Akimitsu K."/>
            <person name="Kataoka I."/>
        </authorList>
    </citation>
    <scope>NUCLEOTIDE SEQUENCE [LARGE SCALE GENOMIC DNA]</scope>
    <source>
        <strain evidence="2">cv. Fuchu</strain>
    </source>
</reference>
<evidence type="ECO:0000313" key="2">
    <source>
        <dbReference type="Proteomes" id="UP000585474"/>
    </source>
</evidence>
<dbReference type="AlphaFoldDB" id="A0A7J0GD32"/>
<proteinExistence type="predicted"/>
<dbReference type="EMBL" id="BJWL01000020">
    <property type="protein sequence ID" value="GFZ08679.1"/>
    <property type="molecule type" value="Genomic_DNA"/>
</dbReference>
<comment type="caution">
    <text evidence="1">The sequence shown here is derived from an EMBL/GenBank/DDBJ whole genome shotgun (WGS) entry which is preliminary data.</text>
</comment>
<dbReference type="Proteomes" id="UP000585474">
    <property type="component" value="Unassembled WGS sequence"/>
</dbReference>
<gene>
    <name evidence="1" type="ORF">Acr_20g0004870</name>
</gene>
<keyword evidence="2" id="KW-1185">Reference proteome</keyword>
<organism evidence="1 2">
    <name type="scientific">Actinidia rufa</name>
    <dbReference type="NCBI Taxonomy" id="165716"/>
    <lineage>
        <taxon>Eukaryota</taxon>
        <taxon>Viridiplantae</taxon>
        <taxon>Streptophyta</taxon>
        <taxon>Embryophyta</taxon>
        <taxon>Tracheophyta</taxon>
        <taxon>Spermatophyta</taxon>
        <taxon>Magnoliopsida</taxon>
        <taxon>eudicotyledons</taxon>
        <taxon>Gunneridae</taxon>
        <taxon>Pentapetalae</taxon>
        <taxon>asterids</taxon>
        <taxon>Ericales</taxon>
        <taxon>Actinidiaceae</taxon>
        <taxon>Actinidia</taxon>
    </lineage>
</organism>